<dbReference type="Pfam" id="PF12802">
    <property type="entry name" value="MarR_2"/>
    <property type="match status" value="1"/>
</dbReference>
<accession>A0ABV6DWR2</accession>
<evidence type="ECO:0000259" key="2">
    <source>
        <dbReference type="Pfam" id="PF12802"/>
    </source>
</evidence>
<dbReference type="SUPFAM" id="SSF53067">
    <property type="entry name" value="Actin-like ATPase domain"/>
    <property type="match status" value="1"/>
</dbReference>
<protein>
    <submittedName>
        <fullName evidence="3">ROK family protein</fullName>
    </submittedName>
</protein>
<comment type="similarity">
    <text evidence="1">Belongs to the ROK (NagC/XylR) family.</text>
</comment>
<dbReference type="PANTHER" id="PTHR18964">
    <property type="entry name" value="ROK (REPRESSOR, ORF, KINASE) FAMILY"/>
    <property type="match status" value="1"/>
</dbReference>
<sequence length="387" mass="40010">MSAKPSLDLLRSLTEEHILRALMSAGKLTRSDIAALTGISKPTISGGVRRLTEAGLVLDTGERTTGRGQAGSYYTLSPTCGAVLVMSISPNGVVAEAIDAFGEVSARSTLLLGRDVPVDQVAKAVRATAAQISSATVLPLRTAVLSAADPVDRVTGRLVHLPDAPFLVGDLDPVTALAGLVEGPVMVDNDVNWAARAQHAADSAVKSDNFLYLHLGEGLGCAVVSDGDVWRGHSGLAGEVAHLVTWGPDGRAMHLTEVFAELGLRRESSTAIDVEALQARIGADGPGPDLLAVIARAIVGAMMAAIALADPECIVVGGSWGRSTLVIEALGAEFARLPRQVAVVGTTLGADPDFCGARDAGLDQLRDLIVGELRRGDLDTTDDVAVL</sequence>
<dbReference type="EMBL" id="JBHLXH010000001">
    <property type="protein sequence ID" value="MFC0221158.1"/>
    <property type="molecule type" value="Genomic_DNA"/>
</dbReference>
<dbReference type="Gene3D" id="3.30.420.40">
    <property type="match status" value="2"/>
</dbReference>
<dbReference type="Proteomes" id="UP001589698">
    <property type="component" value="Unassembled WGS sequence"/>
</dbReference>
<dbReference type="InterPro" id="IPR000600">
    <property type="entry name" value="ROK"/>
</dbReference>
<feature type="domain" description="HTH marR-type" evidence="2">
    <location>
        <begin position="17"/>
        <end position="57"/>
    </location>
</feature>
<dbReference type="Pfam" id="PF00480">
    <property type="entry name" value="ROK"/>
    <property type="match status" value="1"/>
</dbReference>
<comment type="caution">
    <text evidence="3">The sequence shown here is derived from an EMBL/GenBank/DDBJ whole genome shotgun (WGS) entry which is preliminary data.</text>
</comment>
<dbReference type="InterPro" id="IPR036388">
    <property type="entry name" value="WH-like_DNA-bd_sf"/>
</dbReference>
<reference evidence="3 4" key="1">
    <citation type="submission" date="2024-09" db="EMBL/GenBank/DDBJ databases">
        <authorList>
            <person name="Sun Q."/>
            <person name="Mori K."/>
        </authorList>
    </citation>
    <scope>NUCLEOTIDE SEQUENCE [LARGE SCALE GENOMIC DNA]</scope>
    <source>
        <strain evidence="3 4">CCM 8654</strain>
    </source>
</reference>
<dbReference type="CDD" id="cd00090">
    <property type="entry name" value="HTH_ARSR"/>
    <property type="match status" value="1"/>
</dbReference>
<name>A0ABV6DWR2_9ACTN</name>
<dbReference type="InterPro" id="IPR000835">
    <property type="entry name" value="HTH_MarR-typ"/>
</dbReference>
<dbReference type="RefSeq" id="WP_378516864.1">
    <property type="nucleotide sequence ID" value="NZ_CBCSDI010000003.1"/>
</dbReference>
<dbReference type="InterPro" id="IPR011991">
    <property type="entry name" value="ArsR-like_HTH"/>
</dbReference>
<evidence type="ECO:0000256" key="1">
    <source>
        <dbReference type="ARBA" id="ARBA00006479"/>
    </source>
</evidence>
<organism evidence="3 4">
    <name type="scientific">Nocardioides zeicaulis</name>
    <dbReference type="NCBI Taxonomy" id="1776857"/>
    <lineage>
        <taxon>Bacteria</taxon>
        <taxon>Bacillati</taxon>
        <taxon>Actinomycetota</taxon>
        <taxon>Actinomycetes</taxon>
        <taxon>Propionibacteriales</taxon>
        <taxon>Nocardioidaceae</taxon>
        <taxon>Nocardioides</taxon>
    </lineage>
</organism>
<dbReference type="SUPFAM" id="SSF46785">
    <property type="entry name" value="Winged helix' DNA-binding domain"/>
    <property type="match status" value="1"/>
</dbReference>
<gene>
    <name evidence="3" type="ORF">ACFFJG_01590</name>
</gene>
<dbReference type="InterPro" id="IPR036390">
    <property type="entry name" value="WH_DNA-bd_sf"/>
</dbReference>
<proteinExistence type="inferred from homology"/>
<dbReference type="InterPro" id="IPR043129">
    <property type="entry name" value="ATPase_NBD"/>
</dbReference>
<evidence type="ECO:0000313" key="3">
    <source>
        <dbReference type="EMBL" id="MFC0221158.1"/>
    </source>
</evidence>
<evidence type="ECO:0000313" key="4">
    <source>
        <dbReference type="Proteomes" id="UP001589698"/>
    </source>
</evidence>
<dbReference type="Gene3D" id="1.10.10.10">
    <property type="entry name" value="Winged helix-like DNA-binding domain superfamily/Winged helix DNA-binding domain"/>
    <property type="match status" value="1"/>
</dbReference>
<keyword evidence="4" id="KW-1185">Reference proteome</keyword>
<dbReference type="PANTHER" id="PTHR18964:SF173">
    <property type="entry name" value="GLUCOKINASE"/>
    <property type="match status" value="1"/>
</dbReference>